<evidence type="ECO:0000256" key="7">
    <source>
        <dbReference type="PIRSR" id="PIRSR601382-2"/>
    </source>
</evidence>
<dbReference type="eggNOG" id="KOG2204">
    <property type="taxonomic scope" value="Eukaryota"/>
</dbReference>
<proteinExistence type="inferred from homology"/>
<evidence type="ECO:0000256" key="8">
    <source>
        <dbReference type="PIRSR" id="PIRSR601382-3"/>
    </source>
</evidence>
<dbReference type="VEuPathDB" id="FungiDB:F503_07652"/>
<dbReference type="Proteomes" id="UP000016923">
    <property type="component" value="Unassembled WGS sequence"/>
</dbReference>
<dbReference type="Pfam" id="PF01532">
    <property type="entry name" value="Glyco_hydro_47"/>
    <property type="match status" value="1"/>
</dbReference>
<evidence type="ECO:0000256" key="1">
    <source>
        <dbReference type="ARBA" id="ARBA00001913"/>
    </source>
</evidence>
<dbReference type="UniPathway" id="UPA00378"/>
<feature type="compositionally biased region" description="Low complexity" evidence="10">
    <location>
        <begin position="843"/>
        <end position="854"/>
    </location>
</feature>
<dbReference type="EC" id="3.2.1.-" evidence="9"/>
<evidence type="ECO:0000256" key="4">
    <source>
        <dbReference type="ARBA" id="ARBA00022801"/>
    </source>
</evidence>
<feature type="compositionally biased region" description="Gly residues" evidence="10">
    <location>
        <begin position="54"/>
        <end position="70"/>
    </location>
</feature>
<organism evidence="11 12">
    <name type="scientific">Ophiostoma piceae (strain UAMH 11346)</name>
    <name type="common">Sap stain fungus</name>
    <dbReference type="NCBI Taxonomy" id="1262450"/>
    <lineage>
        <taxon>Eukaryota</taxon>
        <taxon>Fungi</taxon>
        <taxon>Dikarya</taxon>
        <taxon>Ascomycota</taxon>
        <taxon>Pezizomycotina</taxon>
        <taxon>Sordariomycetes</taxon>
        <taxon>Sordariomycetidae</taxon>
        <taxon>Ophiostomatales</taxon>
        <taxon>Ophiostomataceae</taxon>
        <taxon>Ophiostoma</taxon>
    </lineage>
</organism>
<feature type="region of interest" description="Disordered" evidence="10">
    <location>
        <begin position="781"/>
        <end position="946"/>
    </location>
</feature>
<feature type="region of interest" description="Disordered" evidence="10">
    <location>
        <begin position="48"/>
        <end position="140"/>
    </location>
</feature>
<dbReference type="InterPro" id="IPR050749">
    <property type="entry name" value="Glycosyl_Hydrolase_47"/>
</dbReference>
<dbReference type="GO" id="GO:0004571">
    <property type="term" value="F:mannosyl-oligosaccharide 1,2-alpha-mannosidase activity"/>
    <property type="evidence" value="ECO:0007669"/>
    <property type="project" value="InterPro"/>
</dbReference>
<dbReference type="PANTHER" id="PTHR11742">
    <property type="entry name" value="MANNOSYL-OLIGOSACCHARIDE ALPHA-1,2-MANNOSIDASE-RELATED"/>
    <property type="match status" value="1"/>
</dbReference>
<evidence type="ECO:0000256" key="5">
    <source>
        <dbReference type="ARBA" id="ARBA00023157"/>
    </source>
</evidence>
<dbReference type="InterPro" id="IPR012341">
    <property type="entry name" value="6hp_glycosidase-like_sf"/>
</dbReference>
<dbReference type="GO" id="GO:0036503">
    <property type="term" value="P:ERAD pathway"/>
    <property type="evidence" value="ECO:0007669"/>
    <property type="project" value="UniProtKB-ARBA"/>
</dbReference>
<feature type="active site" evidence="6">
    <location>
        <position position="614"/>
    </location>
</feature>
<protein>
    <recommendedName>
        <fullName evidence="9">alpha-1,2-Mannosidase</fullName>
        <ecNumber evidence="9">3.2.1.-</ecNumber>
    </recommendedName>
</protein>
<dbReference type="GO" id="GO:0005509">
    <property type="term" value="F:calcium ion binding"/>
    <property type="evidence" value="ECO:0007669"/>
    <property type="project" value="InterPro"/>
</dbReference>
<dbReference type="PANTHER" id="PTHR11742:SF103">
    <property type="entry name" value="ENDOPLASMIC RETICULUM MANNOSIDASE MNL2-RELATED"/>
    <property type="match status" value="1"/>
</dbReference>
<feature type="active site" evidence="6">
    <location>
        <position position="968"/>
    </location>
</feature>
<dbReference type="InterPro" id="IPR036026">
    <property type="entry name" value="Seven-hairpin_glycosidases"/>
</dbReference>
<dbReference type="OMA" id="WDCVPQG"/>
<evidence type="ECO:0000256" key="6">
    <source>
        <dbReference type="PIRSR" id="PIRSR601382-1"/>
    </source>
</evidence>
<feature type="active site" description="Proton donor" evidence="6">
    <location>
        <position position="732"/>
    </location>
</feature>
<accession>S3BPU7</accession>
<dbReference type="InterPro" id="IPR001382">
    <property type="entry name" value="Glyco_hydro_47"/>
</dbReference>
<evidence type="ECO:0000256" key="10">
    <source>
        <dbReference type="SAM" id="MobiDB-lite"/>
    </source>
</evidence>
<feature type="disulfide bond" evidence="8">
    <location>
        <begin position="689"/>
        <end position="718"/>
    </location>
</feature>
<feature type="compositionally biased region" description="Polar residues" evidence="10">
    <location>
        <begin position="110"/>
        <end position="128"/>
    </location>
</feature>
<feature type="binding site" evidence="7">
    <location>
        <position position="1064"/>
    </location>
    <ligand>
        <name>Ca(2+)</name>
        <dbReference type="ChEBI" id="CHEBI:29108"/>
    </ligand>
</feature>
<feature type="region of interest" description="Disordered" evidence="10">
    <location>
        <begin position="472"/>
        <end position="523"/>
    </location>
</feature>
<dbReference type="eggNOG" id="KOG2431">
    <property type="taxonomic scope" value="Eukaryota"/>
</dbReference>
<feature type="active site" description="Proton donor" evidence="6">
    <location>
        <position position="314"/>
    </location>
</feature>
<feature type="compositionally biased region" description="Basic and acidic residues" evidence="10">
    <location>
        <begin position="781"/>
        <end position="810"/>
    </location>
</feature>
<dbReference type="PRINTS" id="PR00747">
    <property type="entry name" value="GLYHDRLASE47"/>
</dbReference>
<dbReference type="GO" id="GO:0005975">
    <property type="term" value="P:carbohydrate metabolic process"/>
    <property type="evidence" value="ECO:0007669"/>
    <property type="project" value="InterPro"/>
</dbReference>
<comment type="cofactor">
    <cofactor evidence="1 7">
        <name>Ca(2+)</name>
        <dbReference type="ChEBI" id="CHEBI:29108"/>
    </cofactor>
</comment>
<dbReference type="HOGENOM" id="CLU_003818_1_0_1"/>
<dbReference type="AlphaFoldDB" id="S3BPU7"/>
<name>S3BPU7_OPHP1</name>
<keyword evidence="5 8" id="KW-1015">Disulfide bond</keyword>
<dbReference type="STRING" id="1262450.S3BPU7"/>
<evidence type="ECO:0000256" key="9">
    <source>
        <dbReference type="RuleBase" id="RU361193"/>
    </source>
</evidence>
<feature type="compositionally biased region" description="Low complexity" evidence="10">
    <location>
        <begin position="485"/>
        <end position="497"/>
    </location>
</feature>
<keyword evidence="9" id="KW-0326">Glycosidase</keyword>
<evidence type="ECO:0000313" key="12">
    <source>
        <dbReference type="Proteomes" id="UP000016923"/>
    </source>
</evidence>
<keyword evidence="12" id="KW-1185">Reference proteome</keyword>
<evidence type="ECO:0000256" key="2">
    <source>
        <dbReference type="ARBA" id="ARBA00004922"/>
    </source>
</evidence>
<comment type="similarity">
    <text evidence="3 9">Belongs to the glycosyl hydrolase 47 family.</text>
</comment>
<dbReference type="SUPFAM" id="SSF48225">
    <property type="entry name" value="Seven-hairpin glycosidases"/>
    <property type="match status" value="1"/>
</dbReference>
<sequence length="1073" mass="116942">MALLRFRRYRVFVFGAAAFLFLLYQLSQSSQLNDSTQKIIYKGYSPPAEPGSVGNSGGASDGKSEGGSLGDGIASTSPKDVVQDAENAAPQEPVRAPELPSSLSVKGASSLPTENSAPEPSTPQQTDASVPVSAPAPVDENGIADTERVHRVNPPAAFQETVLPQQPATAAPNRPVPTTSIIHWKKMPEHFPIPEESLIPLPTGSPKVIPRIQHRFEDETIAQREVRESRLDAVRREMQHAWSGYRQFAWTHDELGPVSQTFRDPFCGWAASMVDALDTLWIMGMFEEFDEAYAAVKEIDFTTTPYRSEIPVFETIIRYLGGLIAAYDVSGGASGNYPALLTKATELAEILMGVFDTPNRMPILYYNWKPAFSSQPAAASSSSSIAEIGSMTMEFTRLAQLTGNNKYYDAIARIVDAIEEWQSRPGGTALPGIFPEQVDASGCNRTAAALQKARLANEKLASDLAKAQIEAAADSDAKTEPVGYQPSQADPDPMDAADQVKAKATDESEPGLEFRVSPASSPEEGEFVNVYHKRDVGDVSESQAAPAAQAEAVAAAPVAAPATPPVVPVAKPPVAASHAPIKADGTNADFQCIPMNLTAGGYGRDSFSMGGSQDSTYEYFPKQFLLLGGLVEKYQTMHEKVADAVLKYLLYRPMIEDSGREILFSAKVMAKDGNDENLSYHYELTHLTCFLGGMFAMGGRIFDRPDDVHIGSMLADGCAWAYEVMPTGIMPEGATMLPCEDSTDCAWNQTVWHGMLDSNRAYRDEQMLQYDKKMQQWEVDKNEVRRKQEERVARKQREKAAADAARKEAEANPVAGSSAPSTDNVAKRDIGNTGALAPPPPAAAKVDAQEAATDAAEKTADNDDDDDDVAKAAAAKKLEQAAEETSSTRVIAPGSGFRNRNKGGSAKPASQTQLDGDGDDDDDKALVTPPMPRKPESHEEYVKSRIERDNLQPGFMTINDRRYILRPEAIESVWYMYRITGDPSWQAKGWRMFEAVIRATRTDAGHSAIGDVTRRPQTPSEGADSTPAKMDNMESFWLAETLKYFYLLFTPPDVISLDEYVLNTEAHPFKRPV</sequence>
<keyword evidence="4 9" id="KW-0378">Hydrolase</keyword>
<comment type="pathway">
    <text evidence="2">Protein modification; protein glycosylation.</text>
</comment>
<evidence type="ECO:0000256" key="3">
    <source>
        <dbReference type="ARBA" id="ARBA00007658"/>
    </source>
</evidence>
<gene>
    <name evidence="11" type="ORF">F503_07652</name>
</gene>
<dbReference type="OrthoDB" id="8118055at2759"/>
<keyword evidence="7" id="KW-0479">Metal-binding</keyword>
<dbReference type="GO" id="GO:0016020">
    <property type="term" value="C:membrane"/>
    <property type="evidence" value="ECO:0007669"/>
    <property type="project" value="InterPro"/>
</dbReference>
<reference evidence="11 12" key="1">
    <citation type="journal article" date="2013" name="BMC Genomics">
        <title>The genome and transcriptome of the pine saprophyte Ophiostoma piceae, and a comparison with the bark beetle-associated pine pathogen Grosmannia clavigera.</title>
        <authorList>
            <person name="Haridas S."/>
            <person name="Wang Y."/>
            <person name="Lim L."/>
            <person name="Massoumi Alamouti S."/>
            <person name="Jackman S."/>
            <person name="Docking R."/>
            <person name="Robertson G."/>
            <person name="Birol I."/>
            <person name="Bohlmann J."/>
            <person name="Breuil C."/>
        </authorList>
    </citation>
    <scope>NUCLEOTIDE SEQUENCE [LARGE SCALE GENOMIC DNA]</scope>
    <source>
        <strain evidence="11 12">UAMH 11346</strain>
    </source>
</reference>
<evidence type="ECO:0000313" key="11">
    <source>
        <dbReference type="EMBL" id="EPE03349.1"/>
    </source>
</evidence>
<feature type="compositionally biased region" description="Basic and acidic residues" evidence="10">
    <location>
        <begin position="933"/>
        <end position="946"/>
    </location>
</feature>
<dbReference type="EMBL" id="KE148168">
    <property type="protein sequence ID" value="EPE03349.1"/>
    <property type="molecule type" value="Genomic_DNA"/>
</dbReference>
<keyword evidence="7" id="KW-0106">Calcium</keyword>
<dbReference type="GO" id="GO:0005783">
    <property type="term" value="C:endoplasmic reticulum"/>
    <property type="evidence" value="ECO:0007669"/>
    <property type="project" value="TreeGrafter"/>
</dbReference>
<dbReference type="Gene3D" id="1.50.10.10">
    <property type="match status" value="3"/>
</dbReference>